<dbReference type="HOGENOM" id="CLU_1640909_0_0_11"/>
<dbReference type="OrthoDB" id="3256964at2"/>
<dbReference type="GeneID" id="84898144"/>
<dbReference type="AlphaFoldDB" id="L1M9W1"/>
<dbReference type="Pfam" id="PF10722">
    <property type="entry name" value="YbjN"/>
    <property type="match status" value="1"/>
</dbReference>
<dbReference type="RefSeq" id="WP_006062175.1">
    <property type="nucleotide sequence ID" value="NZ_KB290824.1"/>
</dbReference>
<accession>L1M9W1</accession>
<name>L1M9W1_9CORY</name>
<keyword evidence="2" id="KW-1185">Reference proteome</keyword>
<sequence length="161" mass="18036">MAWFNNTESQGEENVVQPVSFQRLQSLVARNGWNVGTPEQVENPQFLYAYFDGVYTVFSTEHDNCLMVSAFGINNLTLSLDRFEDAVMWAADHNLGTNFGTSFITSDEDEGTVMLRVDSAILCPAGATDEQLVEWVNVALSANLAAMKRFAEHFDVQIEQR</sequence>
<gene>
    <name evidence="1" type="ORF">HMPREF9997_02370</name>
</gene>
<dbReference type="Proteomes" id="UP000010445">
    <property type="component" value="Unassembled WGS sequence"/>
</dbReference>
<reference evidence="1 2" key="1">
    <citation type="submission" date="2012-05" db="EMBL/GenBank/DDBJ databases">
        <authorList>
            <person name="Weinstock G."/>
            <person name="Sodergren E."/>
            <person name="Lobos E.A."/>
            <person name="Fulton L."/>
            <person name="Fulton R."/>
            <person name="Courtney L."/>
            <person name="Fronick C."/>
            <person name="O'Laughlin M."/>
            <person name="Godfrey J."/>
            <person name="Wilson R.M."/>
            <person name="Miner T."/>
            <person name="Farmer C."/>
            <person name="Delehaunty K."/>
            <person name="Cordes M."/>
            <person name="Minx P."/>
            <person name="Tomlinson C."/>
            <person name="Chen J."/>
            <person name="Wollam A."/>
            <person name="Pepin K.H."/>
            <person name="Bhonagiri V."/>
            <person name="Zhang X."/>
            <person name="Suruliraj S."/>
            <person name="Warren W."/>
            <person name="Mitreva M."/>
            <person name="Mardis E.R."/>
            <person name="Wilson R.K."/>
        </authorList>
    </citation>
    <scope>NUCLEOTIDE SEQUENCE [LARGE SCALE GENOMIC DNA]</scope>
    <source>
        <strain evidence="1 2">F0235</strain>
    </source>
</reference>
<proteinExistence type="predicted"/>
<organism evidence="1 2">
    <name type="scientific">Corynebacterium durum F0235</name>
    <dbReference type="NCBI Taxonomy" id="1035195"/>
    <lineage>
        <taxon>Bacteria</taxon>
        <taxon>Bacillati</taxon>
        <taxon>Actinomycetota</taxon>
        <taxon>Actinomycetes</taxon>
        <taxon>Mycobacteriales</taxon>
        <taxon>Corynebacteriaceae</taxon>
        <taxon>Corynebacterium</taxon>
    </lineage>
</organism>
<dbReference type="PATRIC" id="fig|1035195.3.peg.2115"/>
<evidence type="ECO:0000313" key="1">
    <source>
        <dbReference type="EMBL" id="EKX88007.1"/>
    </source>
</evidence>
<dbReference type="EMBL" id="AMEM01000040">
    <property type="protein sequence ID" value="EKX88007.1"/>
    <property type="molecule type" value="Genomic_DNA"/>
</dbReference>
<protein>
    <recommendedName>
        <fullName evidence="3">Bacterial sensory transduction regulator</fullName>
    </recommendedName>
</protein>
<evidence type="ECO:0008006" key="3">
    <source>
        <dbReference type="Google" id="ProtNLM"/>
    </source>
</evidence>
<evidence type="ECO:0000313" key="2">
    <source>
        <dbReference type="Proteomes" id="UP000010445"/>
    </source>
</evidence>
<dbReference type="InterPro" id="IPR019660">
    <property type="entry name" value="Put_sensory_transdc_reg_YbjN"/>
</dbReference>
<comment type="caution">
    <text evidence="1">The sequence shown here is derived from an EMBL/GenBank/DDBJ whole genome shotgun (WGS) entry which is preliminary data.</text>
</comment>
<dbReference type="STRING" id="1035195.HMPREF9997_02370"/>